<name>A0A9D4LSZ8_DREPO</name>
<gene>
    <name evidence="2" type="ORF">DPMN_026319</name>
</gene>
<keyword evidence="3" id="KW-1185">Reference proteome</keyword>
<dbReference type="Proteomes" id="UP000828390">
    <property type="component" value="Unassembled WGS sequence"/>
</dbReference>
<accession>A0A9D4LSZ8</accession>
<evidence type="ECO:0000313" key="2">
    <source>
        <dbReference type="EMBL" id="KAH3863334.1"/>
    </source>
</evidence>
<comment type="caution">
    <text evidence="2">The sequence shown here is derived from an EMBL/GenBank/DDBJ whole genome shotgun (WGS) entry which is preliminary data.</text>
</comment>
<keyword evidence="1" id="KW-1133">Transmembrane helix</keyword>
<protein>
    <submittedName>
        <fullName evidence="2">Uncharacterized protein</fullName>
    </submittedName>
</protein>
<proteinExistence type="predicted"/>
<dbReference type="AlphaFoldDB" id="A0A9D4LSZ8"/>
<keyword evidence="1" id="KW-0472">Membrane</keyword>
<keyword evidence="1" id="KW-0812">Transmembrane</keyword>
<reference evidence="2" key="1">
    <citation type="journal article" date="2019" name="bioRxiv">
        <title>The Genome of the Zebra Mussel, Dreissena polymorpha: A Resource for Invasive Species Research.</title>
        <authorList>
            <person name="McCartney M.A."/>
            <person name="Auch B."/>
            <person name="Kono T."/>
            <person name="Mallez S."/>
            <person name="Zhang Y."/>
            <person name="Obille A."/>
            <person name="Becker A."/>
            <person name="Abrahante J.E."/>
            <person name="Garbe J."/>
            <person name="Badalamenti J.P."/>
            <person name="Herman A."/>
            <person name="Mangelson H."/>
            <person name="Liachko I."/>
            <person name="Sullivan S."/>
            <person name="Sone E.D."/>
            <person name="Koren S."/>
            <person name="Silverstein K.A.T."/>
            <person name="Beckman K.B."/>
            <person name="Gohl D.M."/>
        </authorList>
    </citation>
    <scope>NUCLEOTIDE SEQUENCE</scope>
    <source>
        <strain evidence="2">Duluth1</strain>
        <tissue evidence="2">Whole animal</tissue>
    </source>
</reference>
<dbReference type="EMBL" id="JAIWYP010000002">
    <property type="protein sequence ID" value="KAH3863334.1"/>
    <property type="molecule type" value="Genomic_DNA"/>
</dbReference>
<feature type="transmembrane region" description="Helical" evidence="1">
    <location>
        <begin position="54"/>
        <end position="75"/>
    </location>
</feature>
<evidence type="ECO:0000313" key="3">
    <source>
        <dbReference type="Proteomes" id="UP000828390"/>
    </source>
</evidence>
<dbReference type="Gene3D" id="6.20.400.20">
    <property type="match status" value="1"/>
</dbReference>
<dbReference type="SUPFAM" id="SSF81321">
    <property type="entry name" value="Family A G protein-coupled receptor-like"/>
    <property type="match status" value="1"/>
</dbReference>
<sequence>MENVTFLYEYFNDNLAIRLRNDSSGIYSDVDKNMTQIEYELLKQPSYMIVLYDLMYGLVFVFGLLGNTFVIAVIYKEPSAHLPAFSYTIL</sequence>
<organism evidence="2 3">
    <name type="scientific">Dreissena polymorpha</name>
    <name type="common">Zebra mussel</name>
    <name type="synonym">Mytilus polymorpha</name>
    <dbReference type="NCBI Taxonomy" id="45954"/>
    <lineage>
        <taxon>Eukaryota</taxon>
        <taxon>Metazoa</taxon>
        <taxon>Spiralia</taxon>
        <taxon>Lophotrochozoa</taxon>
        <taxon>Mollusca</taxon>
        <taxon>Bivalvia</taxon>
        <taxon>Autobranchia</taxon>
        <taxon>Heteroconchia</taxon>
        <taxon>Euheterodonta</taxon>
        <taxon>Imparidentia</taxon>
        <taxon>Neoheterodontei</taxon>
        <taxon>Myida</taxon>
        <taxon>Dreissenoidea</taxon>
        <taxon>Dreissenidae</taxon>
        <taxon>Dreissena</taxon>
    </lineage>
</organism>
<reference evidence="2" key="2">
    <citation type="submission" date="2020-11" db="EMBL/GenBank/DDBJ databases">
        <authorList>
            <person name="McCartney M.A."/>
            <person name="Auch B."/>
            <person name="Kono T."/>
            <person name="Mallez S."/>
            <person name="Becker A."/>
            <person name="Gohl D.M."/>
            <person name="Silverstein K.A.T."/>
            <person name="Koren S."/>
            <person name="Bechman K.B."/>
            <person name="Herman A."/>
            <person name="Abrahante J.E."/>
            <person name="Garbe J."/>
        </authorList>
    </citation>
    <scope>NUCLEOTIDE SEQUENCE</scope>
    <source>
        <strain evidence="2">Duluth1</strain>
        <tissue evidence="2">Whole animal</tissue>
    </source>
</reference>
<evidence type="ECO:0000256" key="1">
    <source>
        <dbReference type="SAM" id="Phobius"/>
    </source>
</evidence>